<gene>
    <name evidence="1" type="ORF">DPMN_185108</name>
</gene>
<protein>
    <submittedName>
        <fullName evidence="1">Uncharacterized protein</fullName>
    </submittedName>
</protein>
<evidence type="ECO:0000313" key="2">
    <source>
        <dbReference type="Proteomes" id="UP000828390"/>
    </source>
</evidence>
<accession>A0A9D4I583</accession>
<dbReference type="EMBL" id="JAIWYP010000010">
    <property type="protein sequence ID" value="KAH3750581.1"/>
    <property type="molecule type" value="Genomic_DNA"/>
</dbReference>
<comment type="caution">
    <text evidence="1">The sequence shown here is derived from an EMBL/GenBank/DDBJ whole genome shotgun (WGS) entry which is preliminary data.</text>
</comment>
<dbReference type="AlphaFoldDB" id="A0A9D4I583"/>
<sequence length="79" mass="8846">METFVQQATIVYKAILLPALVRQAATPQQQGCHPVLTAPWENTAHKTPQIHSVAPWDITARWIQHQSELSHAPLESLTI</sequence>
<keyword evidence="2" id="KW-1185">Reference proteome</keyword>
<organism evidence="1 2">
    <name type="scientific">Dreissena polymorpha</name>
    <name type="common">Zebra mussel</name>
    <name type="synonym">Mytilus polymorpha</name>
    <dbReference type="NCBI Taxonomy" id="45954"/>
    <lineage>
        <taxon>Eukaryota</taxon>
        <taxon>Metazoa</taxon>
        <taxon>Spiralia</taxon>
        <taxon>Lophotrochozoa</taxon>
        <taxon>Mollusca</taxon>
        <taxon>Bivalvia</taxon>
        <taxon>Autobranchia</taxon>
        <taxon>Heteroconchia</taxon>
        <taxon>Euheterodonta</taxon>
        <taxon>Imparidentia</taxon>
        <taxon>Neoheterodontei</taxon>
        <taxon>Myida</taxon>
        <taxon>Dreissenoidea</taxon>
        <taxon>Dreissenidae</taxon>
        <taxon>Dreissena</taxon>
    </lineage>
</organism>
<evidence type="ECO:0000313" key="1">
    <source>
        <dbReference type="EMBL" id="KAH3750581.1"/>
    </source>
</evidence>
<reference evidence="1" key="1">
    <citation type="journal article" date="2019" name="bioRxiv">
        <title>The Genome of the Zebra Mussel, Dreissena polymorpha: A Resource for Invasive Species Research.</title>
        <authorList>
            <person name="McCartney M.A."/>
            <person name="Auch B."/>
            <person name="Kono T."/>
            <person name="Mallez S."/>
            <person name="Zhang Y."/>
            <person name="Obille A."/>
            <person name="Becker A."/>
            <person name="Abrahante J.E."/>
            <person name="Garbe J."/>
            <person name="Badalamenti J.P."/>
            <person name="Herman A."/>
            <person name="Mangelson H."/>
            <person name="Liachko I."/>
            <person name="Sullivan S."/>
            <person name="Sone E.D."/>
            <person name="Koren S."/>
            <person name="Silverstein K.A.T."/>
            <person name="Beckman K.B."/>
            <person name="Gohl D.M."/>
        </authorList>
    </citation>
    <scope>NUCLEOTIDE SEQUENCE</scope>
    <source>
        <strain evidence="1">Duluth1</strain>
        <tissue evidence="1">Whole animal</tissue>
    </source>
</reference>
<dbReference type="Proteomes" id="UP000828390">
    <property type="component" value="Unassembled WGS sequence"/>
</dbReference>
<name>A0A9D4I583_DREPO</name>
<reference evidence="1" key="2">
    <citation type="submission" date="2020-11" db="EMBL/GenBank/DDBJ databases">
        <authorList>
            <person name="McCartney M.A."/>
            <person name="Auch B."/>
            <person name="Kono T."/>
            <person name="Mallez S."/>
            <person name="Becker A."/>
            <person name="Gohl D.M."/>
            <person name="Silverstein K.A.T."/>
            <person name="Koren S."/>
            <person name="Bechman K.B."/>
            <person name="Herman A."/>
            <person name="Abrahante J.E."/>
            <person name="Garbe J."/>
        </authorList>
    </citation>
    <scope>NUCLEOTIDE SEQUENCE</scope>
    <source>
        <strain evidence="1">Duluth1</strain>
        <tissue evidence="1">Whole animal</tissue>
    </source>
</reference>
<proteinExistence type="predicted"/>